<organism evidence="5 6">
    <name type="scientific">Actinospica durhamensis</name>
    <dbReference type="NCBI Taxonomy" id="1508375"/>
    <lineage>
        <taxon>Bacteria</taxon>
        <taxon>Bacillati</taxon>
        <taxon>Actinomycetota</taxon>
        <taxon>Actinomycetes</taxon>
        <taxon>Catenulisporales</taxon>
        <taxon>Actinospicaceae</taxon>
        <taxon>Actinospica</taxon>
    </lineage>
</organism>
<proteinExistence type="inferred from homology"/>
<gene>
    <name evidence="5" type="ORF">KDL01_32045</name>
</gene>
<dbReference type="PANTHER" id="PTHR10353:SF36">
    <property type="entry name" value="LP05116P"/>
    <property type="match status" value="1"/>
</dbReference>
<dbReference type="InterPro" id="IPR001360">
    <property type="entry name" value="Glyco_hydro_1"/>
</dbReference>
<accession>A0A941EWZ8</accession>
<keyword evidence="2" id="KW-0378">Hydrolase</keyword>
<dbReference type="Pfam" id="PF00232">
    <property type="entry name" value="Glyco_hydro_1"/>
    <property type="match status" value="2"/>
</dbReference>
<evidence type="ECO:0000256" key="4">
    <source>
        <dbReference type="RuleBase" id="RU003690"/>
    </source>
</evidence>
<keyword evidence="3" id="KW-0326">Glycosidase</keyword>
<name>A0A941EWZ8_9ACTN</name>
<sequence>MSTDFPPHFLWGASTSAHQTEGNNTASDLWALENSPHSPLGERSGDACDSLHHWQEDLDLVAELGLSAYRFSIEWARIEPVAGHYSRAMLAHYRRVIEGCLSRGISPVVTLHHFTSPLWLRAGGGWTQDEAPARFGAYVEAVRPYLDGVDWVCTINEPNMLAIVAAIAANGAAGSAPAHLPEPDPRVSAALIRAHHTARDVLARTPGLKTGWTVANQPVHTLPGAEEVARAWRAAREDTFLQAAADDDFVGVQAYTRTVVGPEGPIAPGEDARRTLTGWEFYPGALEDAVRHTAALLPGVPLLVTENGIATGDDEERIEYTRGALEGLRRAVADGADVRGYLHWSLLDNYEWGSYGPTFGLASVDPLTFERRLKPSARWYGEIARAHTSAPSSASATSPARSAR</sequence>
<dbReference type="InterPro" id="IPR017853">
    <property type="entry name" value="GH"/>
</dbReference>
<dbReference type="PRINTS" id="PR00131">
    <property type="entry name" value="GLHYDRLASE1"/>
</dbReference>
<protein>
    <submittedName>
        <fullName evidence="5">Family 1 glycosylhydrolase</fullName>
    </submittedName>
</protein>
<evidence type="ECO:0000256" key="1">
    <source>
        <dbReference type="ARBA" id="ARBA00010838"/>
    </source>
</evidence>
<keyword evidence="6" id="KW-1185">Reference proteome</keyword>
<dbReference type="GO" id="GO:0005829">
    <property type="term" value="C:cytosol"/>
    <property type="evidence" value="ECO:0007669"/>
    <property type="project" value="TreeGrafter"/>
</dbReference>
<reference evidence="5" key="1">
    <citation type="submission" date="2021-04" db="EMBL/GenBank/DDBJ databases">
        <title>Genome based classification of Actinospica acidithermotolerans sp. nov., an actinobacterium isolated from an Indonesian hot spring.</title>
        <authorList>
            <person name="Kusuma A.B."/>
            <person name="Putra K.E."/>
            <person name="Nafisah S."/>
            <person name="Loh J."/>
            <person name="Nouioui I."/>
            <person name="Goodfellow M."/>
        </authorList>
    </citation>
    <scope>NUCLEOTIDE SEQUENCE</scope>
    <source>
        <strain evidence="5">CSCA 57</strain>
    </source>
</reference>
<dbReference type="Proteomes" id="UP000675781">
    <property type="component" value="Unassembled WGS sequence"/>
</dbReference>
<dbReference type="SUPFAM" id="SSF51445">
    <property type="entry name" value="(Trans)glycosidases"/>
    <property type="match status" value="1"/>
</dbReference>
<dbReference type="AlphaFoldDB" id="A0A941EWZ8"/>
<dbReference type="PANTHER" id="PTHR10353">
    <property type="entry name" value="GLYCOSYL HYDROLASE"/>
    <property type="match status" value="1"/>
</dbReference>
<evidence type="ECO:0000313" key="5">
    <source>
        <dbReference type="EMBL" id="MBR7837948.1"/>
    </source>
</evidence>
<comment type="similarity">
    <text evidence="1 4">Belongs to the glycosyl hydrolase 1 family.</text>
</comment>
<dbReference type="EMBL" id="JAGSOG010000243">
    <property type="protein sequence ID" value="MBR7837948.1"/>
    <property type="molecule type" value="Genomic_DNA"/>
</dbReference>
<dbReference type="GO" id="GO:0016052">
    <property type="term" value="P:carbohydrate catabolic process"/>
    <property type="evidence" value="ECO:0007669"/>
    <property type="project" value="TreeGrafter"/>
</dbReference>
<comment type="caution">
    <text evidence="5">The sequence shown here is derived from an EMBL/GenBank/DDBJ whole genome shotgun (WGS) entry which is preliminary data.</text>
</comment>
<evidence type="ECO:0000256" key="2">
    <source>
        <dbReference type="ARBA" id="ARBA00022801"/>
    </source>
</evidence>
<evidence type="ECO:0000256" key="3">
    <source>
        <dbReference type="ARBA" id="ARBA00023295"/>
    </source>
</evidence>
<dbReference type="RefSeq" id="WP_212532410.1">
    <property type="nucleotide sequence ID" value="NZ_JAGSOG010000243.1"/>
</dbReference>
<dbReference type="Gene3D" id="3.20.20.80">
    <property type="entry name" value="Glycosidases"/>
    <property type="match status" value="1"/>
</dbReference>
<evidence type="ECO:0000313" key="6">
    <source>
        <dbReference type="Proteomes" id="UP000675781"/>
    </source>
</evidence>
<dbReference type="GO" id="GO:0008422">
    <property type="term" value="F:beta-glucosidase activity"/>
    <property type="evidence" value="ECO:0007669"/>
    <property type="project" value="TreeGrafter"/>
</dbReference>